<keyword evidence="1" id="KW-1133">Transmembrane helix</keyword>
<dbReference type="EMBL" id="CP012850">
    <property type="protein sequence ID" value="ALI34315.1"/>
    <property type="molecule type" value="Genomic_DNA"/>
</dbReference>
<keyword evidence="1" id="KW-0812">Transmembrane</keyword>
<accession>A0A654LSV7</accession>
<dbReference type="KEGG" id="taa:NMY3_00101"/>
<gene>
    <name evidence="2" type="ORF">NMY3_00101</name>
</gene>
<dbReference type="Proteomes" id="UP000058925">
    <property type="component" value="Chromosome"/>
</dbReference>
<dbReference type="AlphaFoldDB" id="A0A654LSV7"/>
<keyword evidence="1" id="KW-0472">Membrane</keyword>
<name>A0A654LSV7_9ARCH</name>
<proteinExistence type="predicted"/>
<evidence type="ECO:0000313" key="3">
    <source>
        <dbReference type="Proteomes" id="UP000058925"/>
    </source>
</evidence>
<sequence>MKILKQTHFMTSDYVHLFSIFISTLFLAIFSVDFDYESVTAQNQGRRC</sequence>
<keyword evidence="3" id="KW-1185">Reference proteome</keyword>
<feature type="transmembrane region" description="Helical" evidence="1">
    <location>
        <begin position="12"/>
        <end position="32"/>
    </location>
</feature>
<evidence type="ECO:0000256" key="1">
    <source>
        <dbReference type="SAM" id="Phobius"/>
    </source>
</evidence>
<reference evidence="3" key="1">
    <citation type="submission" date="2015-10" db="EMBL/GenBank/DDBJ databases">
        <title>Niche specialization of a soil ammonia-oxidizing archaeon, Candidatus Nitrosocosmicus oleophilus.</title>
        <authorList>
            <person name="Jung M.-Y."/>
            <person name="Rhee S.-K."/>
        </authorList>
    </citation>
    <scope>NUCLEOTIDE SEQUENCE [LARGE SCALE GENOMIC DNA]</scope>
    <source>
        <strain evidence="3">MY3</strain>
    </source>
</reference>
<organism evidence="2 3">
    <name type="scientific">Candidatus Nitrosocosmicus oleophilus</name>
    <dbReference type="NCBI Taxonomy" id="1353260"/>
    <lineage>
        <taxon>Archaea</taxon>
        <taxon>Nitrososphaerota</taxon>
        <taxon>Nitrososphaeria</taxon>
        <taxon>Nitrososphaerales</taxon>
        <taxon>Nitrososphaeraceae</taxon>
        <taxon>Candidatus Nitrosocosmicus</taxon>
    </lineage>
</organism>
<evidence type="ECO:0000313" key="2">
    <source>
        <dbReference type="EMBL" id="ALI34315.1"/>
    </source>
</evidence>
<protein>
    <submittedName>
        <fullName evidence="2">Uncharacterized protein</fullName>
    </submittedName>
</protein>